<feature type="transmembrane region" description="Helical" evidence="6">
    <location>
        <begin position="162"/>
        <end position="180"/>
    </location>
</feature>
<proteinExistence type="predicted"/>
<keyword evidence="4 6" id="KW-1133">Transmembrane helix</keyword>
<dbReference type="SUPFAM" id="SSF103473">
    <property type="entry name" value="MFS general substrate transporter"/>
    <property type="match status" value="1"/>
</dbReference>
<feature type="transmembrane region" description="Helical" evidence="6">
    <location>
        <begin position="201"/>
        <end position="225"/>
    </location>
</feature>
<organism evidence="8">
    <name type="scientific">marine metagenome</name>
    <dbReference type="NCBI Taxonomy" id="408172"/>
    <lineage>
        <taxon>unclassified sequences</taxon>
        <taxon>metagenomes</taxon>
        <taxon>ecological metagenomes</taxon>
    </lineage>
</organism>
<feature type="transmembrane region" description="Helical" evidence="6">
    <location>
        <begin position="98"/>
        <end position="119"/>
    </location>
</feature>
<accession>A0A381PI10</accession>
<evidence type="ECO:0000256" key="1">
    <source>
        <dbReference type="ARBA" id="ARBA00004651"/>
    </source>
</evidence>
<gene>
    <name evidence="8" type="ORF">METZ01_LOCUS19434</name>
</gene>
<feature type="domain" description="Major facilitator superfamily (MFS) profile" evidence="7">
    <location>
        <begin position="8"/>
        <end position="386"/>
    </location>
</feature>
<dbReference type="InterPro" id="IPR011701">
    <property type="entry name" value="MFS"/>
</dbReference>
<feature type="transmembrane region" description="Helical" evidence="6">
    <location>
        <begin position="331"/>
        <end position="350"/>
    </location>
</feature>
<dbReference type="PANTHER" id="PTHR43124">
    <property type="entry name" value="PURINE EFFLUX PUMP PBUE"/>
    <property type="match status" value="1"/>
</dbReference>
<feature type="transmembrane region" description="Helical" evidence="6">
    <location>
        <begin position="298"/>
        <end position="319"/>
    </location>
</feature>
<feature type="transmembrane region" description="Helical" evidence="6">
    <location>
        <begin position="274"/>
        <end position="292"/>
    </location>
</feature>
<feature type="transmembrane region" description="Helical" evidence="6">
    <location>
        <begin position="45"/>
        <end position="65"/>
    </location>
</feature>
<evidence type="ECO:0000256" key="2">
    <source>
        <dbReference type="ARBA" id="ARBA00022475"/>
    </source>
</evidence>
<dbReference type="AlphaFoldDB" id="A0A381PI10"/>
<dbReference type="EMBL" id="UINC01000988">
    <property type="protein sequence ID" value="SUZ66580.1"/>
    <property type="molecule type" value="Genomic_DNA"/>
</dbReference>
<evidence type="ECO:0000256" key="3">
    <source>
        <dbReference type="ARBA" id="ARBA00022692"/>
    </source>
</evidence>
<name>A0A381PI10_9ZZZZ</name>
<feature type="transmembrane region" description="Helical" evidence="6">
    <location>
        <begin position="245"/>
        <end position="267"/>
    </location>
</feature>
<feature type="transmembrane region" description="Helical" evidence="6">
    <location>
        <begin position="131"/>
        <end position="150"/>
    </location>
</feature>
<dbReference type="GO" id="GO:0022857">
    <property type="term" value="F:transmembrane transporter activity"/>
    <property type="evidence" value="ECO:0007669"/>
    <property type="project" value="InterPro"/>
</dbReference>
<dbReference type="PANTHER" id="PTHR43124:SF3">
    <property type="entry name" value="CHLORAMPHENICOL EFFLUX PUMP RV0191"/>
    <property type="match status" value="1"/>
</dbReference>
<feature type="transmembrane region" description="Helical" evidence="6">
    <location>
        <begin position="362"/>
        <end position="382"/>
    </location>
</feature>
<evidence type="ECO:0000256" key="6">
    <source>
        <dbReference type="SAM" id="Phobius"/>
    </source>
</evidence>
<keyword evidence="3 6" id="KW-0812">Transmembrane</keyword>
<protein>
    <recommendedName>
        <fullName evidence="7">Major facilitator superfamily (MFS) profile domain-containing protein</fullName>
    </recommendedName>
</protein>
<reference evidence="8" key="1">
    <citation type="submission" date="2018-05" db="EMBL/GenBank/DDBJ databases">
        <authorList>
            <person name="Lanie J.A."/>
            <person name="Ng W.-L."/>
            <person name="Kazmierczak K.M."/>
            <person name="Andrzejewski T.M."/>
            <person name="Davidsen T.M."/>
            <person name="Wayne K.J."/>
            <person name="Tettelin H."/>
            <person name="Glass J.I."/>
            <person name="Rusch D."/>
            <person name="Podicherti R."/>
            <person name="Tsui H.-C.T."/>
            <person name="Winkler M.E."/>
        </authorList>
    </citation>
    <scope>NUCLEOTIDE SEQUENCE</scope>
</reference>
<dbReference type="Gene3D" id="1.20.1250.20">
    <property type="entry name" value="MFS general substrate transporter like domains"/>
    <property type="match status" value="1"/>
</dbReference>
<dbReference type="PROSITE" id="PS50850">
    <property type="entry name" value="MFS"/>
    <property type="match status" value="1"/>
</dbReference>
<sequence>MKIEKKIVLGVTSASHLAVHAQMMVFPTLLLLFHQEFGLGMDHLGLMVTVGAFMFGLGAIPAGILEGKLGGRALLLMYQIGSAIGGLILVLADNPIQMTLGLGMLGLASSIYHPAGLTILSRRLTNLSKGLAVHGVAGSSGLALGPFIAGLTAEYGSWRASYLIWIGLQLLLAFVTFTMIKRRKQPVENNISQQIKINDKPAIILYYVMAITLGFSFGGFTTFMPTLFGMQTEGVFSFFSETLKAGIFTTLVFLSGIIGQTIGGYFGDKYKRSTLLFFIIILNMPIMAIMGYTSGWGLFIASIFLGIVYFLNQPVSNALLADLTPSSHRGLGYGISFFLSFGIGGIAPAIGGWIADHYSVEMVFPVMATSLIPGVIAGWLLIQRRNQTA</sequence>
<dbReference type="InterPro" id="IPR020846">
    <property type="entry name" value="MFS_dom"/>
</dbReference>
<dbReference type="InterPro" id="IPR050189">
    <property type="entry name" value="MFS_Efflux_Transporters"/>
</dbReference>
<keyword evidence="5 6" id="KW-0472">Membrane</keyword>
<evidence type="ECO:0000259" key="7">
    <source>
        <dbReference type="PROSITE" id="PS50850"/>
    </source>
</evidence>
<dbReference type="GO" id="GO:0005886">
    <property type="term" value="C:plasma membrane"/>
    <property type="evidence" value="ECO:0007669"/>
    <property type="project" value="UniProtKB-SubCell"/>
</dbReference>
<evidence type="ECO:0000313" key="8">
    <source>
        <dbReference type="EMBL" id="SUZ66580.1"/>
    </source>
</evidence>
<comment type="subcellular location">
    <subcellularLocation>
        <location evidence="1">Cell membrane</location>
        <topology evidence="1">Multi-pass membrane protein</topology>
    </subcellularLocation>
</comment>
<evidence type="ECO:0000256" key="5">
    <source>
        <dbReference type="ARBA" id="ARBA00023136"/>
    </source>
</evidence>
<keyword evidence="2" id="KW-1003">Cell membrane</keyword>
<dbReference type="InterPro" id="IPR036259">
    <property type="entry name" value="MFS_trans_sf"/>
</dbReference>
<dbReference type="Pfam" id="PF07690">
    <property type="entry name" value="MFS_1"/>
    <property type="match status" value="2"/>
</dbReference>
<evidence type="ECO:0000256" key="4">
    <source>
        <dbReference type="ARBA" id="ARBA00022989"/>
    </source>
</evidence>
<feature type="transmembrane region" description="Helical" evidence="6">
    <location>
        <begin position="72"/>
        <end position="92"/>
    </location>
</feature>